<dbReference type="Proteomes" id="UP000242310">
    <property type="component" value="Unassembled WGS sequence"/>
</dbReference>
<sequence>MEIPDWTMFERTGRVDVYLDLKEAETSDGSQNSQHETEVSGELQVELPE</sequence>
<dbReference type="OrthoDB" id="1650227at2"/>
<name>A0A2P8HFL9_9BACI</name>
<evidence type="ECO:0000313" key="3">
    <source>
        <dbReference type="Proteomes" id="UP000242310"/>
    </source>
</evidence>
<gene>
    <name evidence="2" type="ORF">B0H94_10722</name>
</gene>
<feature type="region of interest" description="Disordered" evidence="1">
    <location>
        <begin position="24"/>
        <end position="49"/>
    </location>
</feature>
<protein>
    <submittedName>
        <fullName evidence="2">Uncharacterized protein</fullName>
    </submittedName>
</protein>
<dbReference type="EMBL" id="PYAV01000007">
    <property type="protein sequence ID" value="PSL45017.1"/>
    <property type="molecule type" value="Genomic_DNA"/>
</dbReference>
<keyword evidence="3" id="KW-1185">Reference proteome</keyword>
<evidence type="ECO:0000313" key="2">
    <source>
        <dbReference type="EMBL" id="PSL45017.1"/>
    </source>
</evidence>
<organism evidence="2 3">
    <name type="scientific">Salsuginibacillus halophilus</name>
    <dbReference type="NCBI Taxonomy" id="517424"/>
    <lineage>
        <taxon>Bacteria</taxon>
        <taxon>Bacillati</taxon>
        <taxon>Bacillota</taxon>
        <taxon>Bacilli</taxon>
        <taxon>Bacillales</taxon>
        <taxon>Bacillaceae</taxon>
        <taxon>Salsuginibacillus</taxon>
    </lineage>
</organism>
<accession>A0A2P8HFL9</accession>
<evidence type="ECO:0000256" key="1">
    <source>
        <dbReference type="SAM" id="MobiDB-lite"/>
    </source>
</evidence>
<comment type="caution">
    <text evidence="2">The sequence shown here is derived from an EMBL/GenBank/DDBJ whole genome shotgun (WGS) entry which is preliminary data.</text>
</comment>
<reference evidence="2 3" key="1">
    <citation type="submission" date="2018-03" db="EMBL/GenBank/DDBJ databases">
        <title>Genomic Encyclopedia of Type Strains, Phase III (KMG-III): the genomes of soil and plant-associated and newly described type strains.</title>
        <authorList>
            <person name="Whitman W."/>
        </authorList>
    </citation>
    <scope>NUCLEOTIDE SEQUENCE [LARGE SCALE GENOMIC DNA]</scope>
    <source>
        <strain evidence="2 3">CGMCC 1.07653</strain>
    </source>
</reference>
<dbReference type="AlphaFoldDB" id="A0A2P8HFL9"/>
<proteinExistence type="predicted"/>
<dbReference type="RefSeq" id="WP_106588669.1">
    <property type="nucleotide sequence ID" value="NZ_PYAV01000007.1"/>
</dbReference>